<gene>
    <name evidence="3" type="primary">ypeB</name>
    <name evidence="3" type="ORF">D7Z54_11005</name>
</gene>
<evidence type="ECO:0000259" key="2">
    <source>
        <dbReference type="Pfam" id="PF20769"/>
    </source>
</evidence>
<dbReference type="EMBL" id="RBVX01000008">
    <property type="protein sequence ID" value="RSL33485.1"/>
    <property type="molecule type" value="Genomic_DNA"/>
</dbReference>
<dbReference type="AlphaFoldDB" id="A0A428N4R7"/>
<comment type="caution">
    <text evidence="3">The sequence shown here is derived from an EMBL/GenBank/DDBJ whole genome shotgun (WGS) entry which is preliminary data.</text>
</comment>
<evidence type="ECO:0000313" key="4">
    <source>
        <dbReference type="Proteomes" id="UP000275076"/>
    </source>
</evidence>
<proteinExistence type="predicted"/>
<dbReference type="RefSeq" id="WP_125555891.1">
    <property type="nucleotide sequence ID" value="NZ_RBVX01000008.1"/>
</dbReference>
<dbReference type="Proteomes" id="UP000275076">
    <property type="component" value="Unassembled WGS sequence"/>
</dbReference>
<dbReference type="GO" id="GO:0009847">
    <property type="term" value="P:spore germination"/>
    <property type="evidence" value="ECO:0007669"/>
    <property type="project" value="InterPro"/>
</dbReference>
<dbReference type="InterPro" id="IPR048402">
    <property type="entry name" value="YpeB_N"/>
</dbReference>
<evidence type="ECO:0000313" key="3">
    <source>
        <dbReference type="EMBL" id="RSL33485.1"/>
    </source>
</evidence>
<dbReference type="Pfam" id="PF14620">
    <property type="entry name" value="YPEB_PepSY1-2"/>
    <property type="match status" value="1"/>
</dbReference>
<dbReference type="NCBIfam" id="TIGR02889">
    <property type="entry name" value="spore_YpeB"/>
    <property type="match status" value="1"/>
</dbReference>
<feature type="domain" description="Sporulation protein YpeB PepSY1 and PepSY2" evidence="1">
    <location>
        <begin position="180"/>
        <end position="372"/>
    </location>
</feature>
<reference evidence="3 4" key="1">
    <citation type="submission" date="2018-10" db="EMBL/GenBank/DDBJ databases">
        <title>Draft genome sequence of Bacillus salarius IM0101, isolated from a hypersaline soil in Inner Mongolia, China.</title>
        <authorList>
            <person name="Yamprayoonswat W."/>
            <person name="Boonvisut S."/>
            <person name="Jumpathong W."/>
            <person name="Sittihan S."/>
            <person name="Ruangsuj P."/>
            <person name="Wanthongcharoen S."/>
            <person name="Thongpramul N."/>
            <person name="Pimmason S."/>
            <person name="Yu B."/>
            <person name="Yasawong M."/>
        </authorList>
    </citation>
    <scope>NUCLEOTIDE SEQUENCE [LARGE SCALE GENOMIC DNA]</scope>
    <source>
        <strain evidence="3 4">IM0101</strain>
    </source>
</reference>
<organism evidence="3 4">
    <name type="scientific">Salibacterium salarium</name>
    <dbReference type="NCBI Taxonomy" id="284579"/>
    <lineage>
        <taxon>Bacteria</taxon>
        <taxon>Bacillati</taxon>
        <taxon>Bacillota</taxon>
        <taxon>Bacilli</taxon>
        <taxon>Bacillales</taxon>
        <taxon>Bacillaceae</taxon>
    </lineage>
</organism>
<dbReference type="OrthoDB" id="2372097at2"/>
<evidence type="ECO:0000259" key="1">
    <source>
        <dbReference type="Pfam" id="PF14620"/>
    </source>
</evidence>
<feature type="domain" description="Sporulation protein YpeB N-terminal" evidence="2">
    <location>
        <begin position="28"/>
        <end position="162"/>
    </location>
</feature>
<sequence length="450" mass="50776">MIRNVIIGLLAVALIGTGIWGTNQASQKESMALENENNYQRAFHDLTFHIDQIQEEVGTTLAMNSKKQLSSSLADVWRISSMAQSELGQLPLGMMALHQTEDLLAKIGDFSYKTTVRDLEDKPLSDKEYEQLQKYYDQSGEIKQELRKLQASSIKNQLKWTDAEEAMSSGQEPMDNSIVNGFQQIDDTVQGYSEADFGTKTGFAADLNEELADKIEGEKPVSKEEAAQKAKQFLDIPDSMQVEVEDLGKSLAFEGYSLTIEEPEGEDTIYLDMTKKGGHPLWLLQSRPIDDQEISLNEASEKGLQFLKDNGFEDMEMIDGKQYDTVGVFQFAPVLDGARIYPESVYVEVALDDGEVVGYKGAEYITNHQEREELEPSISKQEAEENINPNVKIMEQHLAVVQNQEEEDVLCYEFFGTINEDTYKIYINAENGDEEIVEKMKHAEPVYDTM</sequence>
<protein>
    <submittedName>
        <fullName evidence="3">Germination protein YpeB</fullName>
    </submittedName>
</protein>
<dbReference type="Pfam" id="PF20769">
    <property type="entry name" value="YPEB_N"/>
    <property type="match status" value="1"/>
</dbReference>
<name>A0A428N4R7_9BACI</name>
<dbReference type="InterPro" id="IPR014239">
    <property type="entry name" value="YpeB_PepSY1-2"/>
</dbReference>
<keyword evidence="4" id="KW-1185">Reference proteome</keyword>
<accession>A0A428N4R7</accession>